<sequence length="83" mass="9696">MTSLLDDQNQWNEELIKVHFLPIDVEVILNISLGDGSLANELCWHFDKRENYSVKGGYKLTHTLKEALSPSTSDNKTDWWWFL</sequence>
<accession>A0A2P5FLF9</accession>
<dbReference type="OrthoDB" id="1746690at2759"/>
<dbReference type="Proteomes" id="UP000237000">
    <property type="component" value="Unassembled WGS sequence"/>
</dbReference>
<organism evidence="1 2">
    <name type="scientific">Trema orientale</name>
    <name type="common">Charcoal tree</name>
    <name type="synonym">Celtis orientalis</name>
    <dbReference type="NCBI Taxonomy" id="63057"/>
    <lineage>
        <taxon>Eukaryota</taxon>
        <taxon>Viridiplantae</taxon>
        <taxon>Streptophyta</taxon>
        <taxon>Embryophyta</taxon>
        <taxon>Tracheophyta</taxon>
        <taxon>Spermatophyta</taxon>
        <taxon>Magnoliopsida</taxon>
        <taxon>eudicotyledons</taxon>
        <taxon>Gunneridae</taxon>
        <taxon>Pentapetalae</taxon>
        <taxon>rosids</taxon>
        <taxon>fabids</taxon>
        <taxon>Rosales</taxon>
        <taxon>Cannabaceae</taxon>
        <taxon>Trema</taxon>
    </lineage>
</organism>
<protein>
    <submittedName>
        <fullName evidence="1">Uncharacterized protein</fullName>
    </submittedName>
</protein>
<keyword evidence="2" id="KW-1185">Reference proteome</keyword>
<reference evidence="2" key="1">
    <citation type="submission" date="2016-06" db="EMBL/GenBank/DDBJ databases">
        <title>Parallel loss of symbiosis genes in relatives of nitrogen-fixing non-legume Parasponia.</title>
        <authorList>
            <person name="Van Velzen R."/>
            <person name="Holmer R."/>
            <person name="Bu F."/>
            <person name="Rutten L."/>
            <person name="Van Zeijl A."/>
            <person name="Liu W."/>
            <person name="Santuari L."/>
            <person name="Cao Q."/>
            <person name="Sharma T."/>
            <person name="Shen D."/>
            <person name="Roswanjaya Y."/>
            <person name="Wardhani T."/>
            <person name="Kalhor M.S."/>
            <person name="Jansen J."/>
            <person name="Van den Hoogen J."/>
            <person name="Gungor B."/>
            <person name="Hartog M."/>
            <person name="Hontelez J."/>
            <person name="Verver J."/>
            <person name="Yang W.-C."/>
            <person name="Schijlen E."/>
            <person name="Repin R."/>
            <person name="Schilthuizen M."/>
            <person name="Schranz E."/>
            <person name="Heidstra R."/>
            <person name="Miyata K."/>
            <person name="Fedorova E."/>
            <person name="Kohlen W."/>
            <person name="Bisseling T."/>
            <person name="Smit S."/>
            <person name="Geurts R."/>
        </authorList>
    </citation>
    <scope>NUCLEOTIDE SEQUENCE [LARGE SCALE GENOMIC DNA]</scope>
    <source>
        <strain evidence="2">cv. RG33-2</strain>
    </source>
</reference>
<proteinExistence type="predicted"/>
<dbReference type="InParanoid" id="A0A2P5FLF9"/>
<evidence type="ECO:0000313" key="2">
    <source>
        <dbReference type="Proteomes" id="UP000237000"/>
    </source>
</evidence>
<comment type="caution">
    <text evidence="1">The sequence shown here is derived from an EMBL/GenBank/DDBJ whole genome shotgun (WGS) entry which is preliminary data.</text>
</comment>
<evidence type="ECO:0000313" key="1">
    <source>
        <dbReference type="EMBL" id="PON98640.1"/>
    </source>
</evidence>
<gene>
    <name evidence="1" type="ORF">TorRG33x02_055400</name>
</gene>
<name>A0A2P5FLF9_TREOI</name>
<dbReference type="AlphaFoldDB" id="A0A2P5FLF9"/>
<dbReference type="EMBL" id="JXTC01000023">
    <property type="protein sequence ID" value="PON98640.1"/>
    <property type="molecule type" value="Genomic_DNA"/>
</dbReference>